<comment type="caution">
    <text evidence="2">The sequence shown here is derived from an EMBL/GenBank/DDBJ whole genome shotgun (WGS) entry which is preliminary data.</text>
</comment>
<reference evidence="2" key="1">
    <citation type="submission" date="2020-06" db="EMBL/GenBank/DDBJ databases">
        <title>WGS assembly of Ceratodon purpureus strain R40.</title>
        <authorList>
            <person name="Carey S.B."/>
            <person name="Jenkins J."/>
            <person name="Shu S."/>
            <person name="Lovell J.T."/>
            <person name="Sreedasyam A."/>
            <person name="Maumus F."/>
            <person name="Tiley G.P."/>
            <person name="Fernandez-Pozo N."/>
            <person name="Barry K."/>
            <person name="Chen C."/>
            <person name="Wang M."/>
            <person name="Lipzen A."/>
            <person name="Daum C."/>
            <person name="Saski C.A."/>
            <person name="Payton A.C."/>
            <person name="Mcbreen J.C."/>
            <person name="Conrad R.E."/>
            <person name="Kollar L.M."/>
            <person name="Olsson S."/>
            <person name="Huttunen S."/>
            <person name="Landis J.B."/>
            <person name="Wickett N.J."/>
            <person name="Johnson M.G."/>
            <person name="Rensing S.A."/>
            <person name="Grimwood J."/>
            <person name="Schmutz J."/>
            <person name="Mcdaniel S.F."/>
        </authorList>
    </citation>
    <scope>NUCLEOTIDE SEQUENCE</scope>
    <source>
        <strain evidence="2">R40</strain>
    </source>
</reference>
<dbReference type="AlphaFoldDB" id="A0A8T0GNH0"/>
<keyword evidence="3" id="KW-1185">Reference proteome</keyword>
<evidence type="ECO:0000313" key="3">
    <source>
        <dbReference type="Proteomes" id="UP000822688"/>
    </source>
</evidence>
<accession>A0A8T0GNH0</accession>
<name>A0A8T0GNH0_CERPU</name>
<dbReference type="Proteomes" id="UP000822688">
    <property type="component" value="Chromosome 10"/>
</dbReference>
<protein>
    <submittedName>
        <fullName evidence="2">Uncharacterized protein</fullName>
    </submittedName>
</protein>
<evidence type="ECO:0000313" key="2">
    <source>
        <dbReference type="EMBL" id="KAG0560570.1"/>
    </source>
</evidence>
<sequence>MLRKNLPMFRFHFLLGLHSPTVSIWCGRVPSFKSRNMVEWETCLNSGIHIMVLNLI</sequence>
<feature type="chain" id="PRO_5035773189" evidence="1">
    <location>
        <begin position="24"/>
        <end position="56"/>
    </location>
</feature>
<evidence type="ECO:0000256" key="1">
    <source>
        <dbReference type="SAM" id="SignalP"/>
    </source>
</evidence>
<gene>
    <name evidence="2" type="ORF">KC19_10G190500</name>
</gene>
<feature type="signal peptide" evidence="1">
    <location>
        <begin position="1"/>
        <end position="23"/>
    </location>
</feature>
<keyword evidence="1" id="KW-0732">Signal</keyword>
<organism evidence="2 3">
    <name type="scientific">Ceratodon purpureus</name>
    <name type="common">Fire moss</name>
    <name type="synonym">Dicranum purpureum</name>
    <dbReference type="NCBI Taxonomy" id="3225"/>
    <lineage>
        <taxon>Eukaryota</taxon>
        <taxon>Viridiplantae</taxon>
        <taxon>Streptophyta</taxon>
        <taxon>Embryophyta</taxon>
        <taxon>Bryophyta</taxon>
        <taxon>Bryophytina</taxon>
        <taxon>Bryopsida</taxon>
        <taxon>Dicranidae</taxon>
        <taxon>Pseudoditrichales</taxon>
        <taxon>Ditrichaceae</taxon>
        <taxon>Ceratodon</taxon>
    </lineage>
</organism>
<dbReference type="EMBL" id="CM026431">
    <property type="protein sequence ID" value="KAG0560570.1"/>
    <property type="molecule type" value="Genomic_DNA"/>
</dbReference>
<proteinExistence type="predicted"/>